<evidence type="ECO:0000256" key="2">
    <source>
        <dbReference type="SAM" id="MobiDB-lite"/>
    </source>
</evidence>
<keyword evidence="3" id="KW-0472">Membrane</keyword>
<name>A7T0L7_NEMVE</name>
<evidence type="ECO:0000313" key="5">
    <source>
        <dbReference type="EMBL" id="EDO30504.1"/>
    </source>
</evidence>
<dbReference type="AlphaFoldDB" id="A7T0L7"/>
<dbReference type="InterPro" id="IPR055356">
    <property type="entry name" value="ZP-N"/>
</dbReference>
<feature type="region of interest" description="Disordered" evidence="2">
    <location>
        <begin position="383"/>
        <end position="416"/>
    </location>
</feature>
<feature type="transmembrane region" description="Helical" evidence="3">
    <location>
        <begin position="235"/>
        <end position="257"/>
    </location>
</feature>
<keyword evidence="1" id="KW-1015">Disulfide bond</keyword>
<evidence type="ECO:0000256" key="3">
    <source>
        <dbReference type="SAM" id="Phobius"/>
    </source>
</evidence>
<sequence>MQIQLGKASFPGVSAGSLQLRSSQCIGRDGGSHIYFTFGLDECGTQHNETDTEIIYSNEVIYRDYWNDTIITRQKKIAAQFVCVYKREGHASTSFSIRKTASLKLGSNGTITFLMDIYRTHAYLSAYRWWEYPIRVGLNDPLFIQYSVQSNKTGIYVFADSCYATNTGSPNTWPRYKFIDKGSRCQQRCDHALIRKRRGLDQSENQEVDLFVPLMGDKSDVRFGGQKGSVHNKPMIAGLGALGGLLILVSAAFVFVTMRKKQDVNDKPAIELDAVASAANQGIEEDAEGKKYIVEESLVKDFLTHLNHLEMMRNGHMKSKRKKQQEDRMSFDDFDWNKMLDDGTLEKQRVAILDKCIDHYQLLSVRNKNKPEKLRAIIKHLTEQRNSEDGSDDEVFNEIGESSDAFSDSSSDSDTD</sequence>
<dbReference type="Gene3D" id="2.60.40.3210">
    <property type="entry name" value="Zona pellucida, ZP-N domain"/>
    <property type="match status" value="1"/>
</dbReference>
<keyword evidence="6" id="KW-1185">Reference proteome</keyword>
<evidence type="ECO:0000256" key="1">
    <source>
        <dbReference type="ARBA" id="ARBA00023157"/>
    </source>
</evidence>
<dbReference type="SMART" id="SM00241">
    <property type="entry name" value="ZP"/>
    <property type="match status" value="1"/>
</dbReference>
<evidence type="ECO:0000259" key="4">
    <source>
        <dbReference type="PROSITE" id="PS51034"/>
    </source>
</evidence>
<dbReference type="PANTHER" id="PTHR11576">
    <property type="entry name" value="ZONA PELLUCIDA SPERM-BINDING PROTEIN 3"/>
    <property type="match status" value="1"/>
</dbReference>
<organism evidence="5 6">
    <name type="scientific">Nematostella vectensis</name>
    <name type="common">Starlet sea anemone</name>
    <dbReference type="NCBI Taxonomy" id="45351"/>
    <lineage>
        <taxon>Eukaryota</taxon>
        <taxon>Metazoa</taxon>
        <taxon>Cnidaria</taxon>
        <taxon>Anthozoa</taxon>
        <taxon>Hexacorallia</taxon>
        <taxon>Actiniaria</taxon>
        <taxon>Edwardsiidae</taxon>
        <taxon>Nematostella</taxon>
    </lineage>
</organism>
<dbReference type="EMBL" id="DS470033">
    <property type="protein sequence ID" value="EDO30504.1"/>
    <property type="molecule type" value="Genomic_DNA"/>
</dbReference>
<evidence type="ECO:0000313" key="6">
    <source>
        <dbReference type="Proteomes" id="UP000001593"/>
    </source>
</evidence>
<dbReference type="Pfam" id="PF00100">
    <property type="entry name" value="Zona_pellucida"/>
    <property type="match status" value="1"/>
</dbReference>
<dbReference type="Proteomes" id="UP000001593">
    <property type="component" value="Unassembled WGS sequence"/>
</dbReference>
<dbReference type="PhylomeDB" id="A7T0L7"/>
<gene>
    <name evidence="5" type="ORF">NEMVEDRAFT_v1g220488</name>
</gene>
<protein>
    <recommendedName>
        <fullName evidence="4">ZP domain-containing protein</fullName>
    </recommendedName>
</protein>
<keyword evidence="3" id="KW-1133">Transmembrane helix</keyword>
<dbReference type="InParanoid" id="A7T0L7"/>
<dbReference type="PANTHER" id="PTHR11576:SF14">
    <property type="entry name" value="ZP DOMAIN-CONTAINING PROTEIN"/>
    <property type="match status" value="1"/>
</dbReference>
<dbReference type="InterPro" id="IPR042235">
    <property type="entry name" value="ZP-C_dom"/>
</dbReference>
<dbReference type="Pfam" id="PF23344">
    <property type="entry name" value="ZP-N"/>
    <property type="match status" value="1"/>
</dbReference>
<dbReference type="PROSITE" id="PS51034">
    <property type="entry name" value="ZP_2"/>
    <property type="match status" value="1"/>
</dbReference>
<reference evidence="5 6" key="1">
    <citation type="journal article" date="2007" name="Science">
        <title>Sea anemone genome reveals ancestral eumetazoan gene repertoire and genomic organization.</title>
        <authorList>
            <person name="Putnam N.H."/>
            <person name="Srivastava M."/>
            <person name="Hellsten U."/>
            <person name="Dirks B."/>
            <person name="Chapman J."/>
            <person name="Salamov A."/>
            <person name="Terry A."/>
            <person name="Shapiro H."/>
            <person name="Lindquist E."/>
            <person name="Kapitonov V.V."/>
            <person name="Jurka J."/>
            <person name="Genikhovich G."/>
            <person name="Grigoriev I.V."/>
            <person name="Lucas S.M."/>
            <person name="Steele R.E."/>
            <person name="Finnerty J.R."/>
            <person name="Technau U."/>
            <person name="Martindale M.Q."/>
            <person name="Rokhsar D.S."/>
        </authorList>
    </citation>
    <scope>NUCLEOTIDE SEQUENCE [LARGE SCALE GENOMIC DNA]</scope>
    <source>
        <strain evidence="6">CH2 X CH6</strain>
    </source>
</reference>
<feature type="domain" description="ZP" evidence="4">
    <location>
        <begin position="1"/>
        <end position="256"/>
    </location>
</feature>
<dbReference type="HOGENOM" id="CLU_661065_0_0_1"/>
<keyword evidence="3" id="KW-0812">Transmembrane</keyword>
<dbReference type="InterPro" id="IPR055355">
    <property type="entry name" value="ZP-C"/>
</dbReference>
<dbReference type="InterPro" id="IPR001507">
    <property type="entry name" value="ZP_dom"/>
</dbReference>
<accession>A7T0L7</accession>
<proteinExistence type="predicted"/>
<dbReference type="Gene3D" id="2.60.40.4100">
    <property type="entry name" value="Zona pellucida, ZP-C domain"/>
    <property type="match status" value="1"/>
</dbReference>